<gene>
    <name evidence="4" type="ORF">BXY75_0816</name>
</gene>
<keyword evidence="5" id="KW-1185">Reference proteome</keyword>
<dbReference type="Pfam" id="PF00072">
    <property type="entry name" value="Response_reg"/>
    <property type="match status" value="1"/>
</dbReference>
<comment type="caution">
    <text evidence="4">The sequence shown here is derived from an EMBL/GenBank/DDBJ whole genome shotgun (WGS) entry which is preliminary data.</text>
</comment>
<evidence type="ECO:0000313" key="5">
    <source>
        <dbReference type="Proteomes" id="UP000271339"/>
    </source>
</evidence>
<dbReference type="EMBL" id="REFC01000011">
    <property type="protein sequence ID" value="RMA66392.1"/>
    <property type="molecule type" value="Genomic_DNA"/>
</dbReference>
<accession>A0A3L9ZI53</accession>
<dbReference type="OrthoDB" id="9789181at2"/>
<evidence type="ECO:0000313" key="4">
    <source>
        <dbReference type="EMBL" id="RMA66392.1"/>
    </source>
</evidence>
<dbReference type="PANTHER" id="PTHR44591:SF3">
    <property type="entry name" value="RESPONSE REGULATORY DOMAIN-CONTAINING PROTEIN"/>
    <property type="match status" value="1"/>
</dbReference>
<sequence>MEKQKAHILIVEDSENILSLLELMLDINGWKVSSRDNTVDIIEHLQLIKPNLILMDMLLSGSNGCDACRLIKMTPKTRHIPIVMMSAHPSGELESSGAGADYFISKPFEMDELIELINSGLNRSRIS</sequence>
<name>A0A3L9ZI53_9FLAO</name>
<reference evidence="4 5" key="1">
    <citation type="submission" date="2018-10" db="EMBL/GenBank/DDBJ databases">
        <title>Genomic Encyclopedia of Archaeal and Bacterial Type Strains, Phase II (KMG-II): from individual species to whole genera.</title>
        <authorList>
            <person name="Goeker M."/>
        </authorList>
    </citation>
    <scope>NUCLEOTIDE SEQUENCE [LARGE SCALE GENOMIC DNA]</scope>
    <source>
        <strain evidence="4 5">DSM 23424</strain>
    </source>
</reference>
<dbReference type="Proteomes" id="UP000271339">
    <property type="component" value="Unassembled WGS sequence"/>
</dbReference>
<feature type="domain" description="Response regulatory" evidence="3">
    <location>
        <begin position="7"/>
        <end position="121"/>
    </location>
</feature>
<dbReference type="GO" id="GO:0000160">
    <property type="term" value="P:phosphorelay signal transduction system"/>
    <property type="evidence" value="ECO:0007669"/>
    <property type="project" value="InterPro"/>
</dbReference>
<evidence type="ECO:0000256" key="2">
    <source>
        <dbReference type="PROSITE-ProRule" id="PRU00169"/>
    </source>
</evidence>
<dbReference type="AlphaFoldDB" id="A0A3L9ZI53"/>
<feature type="modified residue" description="4-aspartylphosphate" evidence="2">
    <location>
        <position position="56"/>
    </location>
</feature>
<dbReference type="InterPro" id="IPR050595">
    <property type="entry name" value="Bact_response_regulator"/>
</dbReference>
<organism evidence="4 5">
    <name type="scientific">Ulvibacter antarcticus</name>
    <dbReference type="NCBI Taxonomy" id="442714"/>
    <lineage>
        <taxon>Bacteria</taxon>
        <taxon>Pseudomonadati</taxon>
        <taxon>Bacteroidota</taxon>
        <taxon>Flavobacteriia</taxon>
        <taxon>Flavobacteriales</taxon>
        <taxon>Flavobacteriaceae</taxon>
        <taxon>Ulvibacter</taxon>
    </lineage>
</organism>
<keyword evidence="1 2" id="KW-0597">Phosphoprotein</keyword>
<dbReference type="Gene3D" id="3.40.50.2300">
    <property type="match status" value="1"/>
</dbReference>
<proteinExistence type="predicted"/>
<evidence type="ECO:0000259" key="3">
    <source>
        <dbReference type="PROSITE" id="PS50110"/>
    </source>
</evidence>
<dbReference type="PROSITE" id="PS50110">
    <property type="entry name" value="RESPONSE_REGULATORY"/>
    <property type="match status" value="1"/>
</dbReference>
<dbReference type="InterPro" id="IPR001789">
    <property type="entry name" value="Sig_transdc_resp-reg_receiver"/>
</dbReference>
<protein>
    <submittedName>
        <fullName evidence="4">Response regulator receiver domain-containing protein</fullName>
    </submittedName>
</protein>
<dbReference type="SUPFAM" id="SSF52172">
    <property type="entry name" value="CheY-like"/>
    <property type="match status" value="1"/>
</dbReference>
<dbReference type="InterPro" id="IPR011006">
    <property type="entry name" value="CheY-like_superfamily"/>
</dbReference>
<evidence type="ECO:0000256" key="1">
    <source>
        <dbReference type="ARBA" id="ARBA00022553"/>
    </source>
</evidence>
<dbReference type="PANTHER" id="PTHR44591">
    <property type="entry name" value="STRESS RESPONSE REGULATOR PROTEIN 1"/>
    <property type="match status" value="1"/>
</dbReference>
<dbReference type="SMART" id="SM00448">
    <property type="entry name" value="REC"/>
    <property type="match status" value="1"/>
</dbReference>
<dbReference type="RefSeq" id="WP_121906390.1">
    <property type="nucleotide sequence ID" value="NZ_REFC01000011.1"/>
</dbReference>